<name>F0F184_9NEIS</name>
<dbReference type="AlphaFoldDB" id="F0F184"/>
<protein>
    <submittedName>
        <fullName evidence="2">Uncharacterized protein</fullName>
    </submittedName>
</protein>
<keyword evidence="1" id="KW-0472">Membrane</keyword>
<feature type="transmembrane region" description="Helical" evidence="1">
    <location>
        <begin position="31"/>
        <end position="50"/>
    </location>
</feature>
<accession>F0F184</accession>
<dbReference type="STRING" id="888741.HMPREF9098_1869"/>
<proteinExistence type="predicted"/>
<dbReference type="EMBL" id="AEWV01000039">
    <property type="protein sequence ID" value="EGC16672.1"/>
    <property type="molecule type" value="Genomic_DNA"/>
</dbReference>
<keyword evidence="1" id="KW-1133">Transmembrane helix</keyword>
<organism evidence="2 3">
    <name type="scientific">Kingella denitrificans ATCC 33394</name>
    <dbReference type="NCBI Taxonomy" id="888741"/>
    <lineage>
        <taxon>Bacteria</taxon>
        <taxon>Pseudomonadati</taxon>
        <taxon>Pseudomonadota</taxon>
        <taxon>Betaproteobacteria</taxon>
        <taxon>Neisseriales</taxon>
        <taxon>Neisseriaceae</taxon>
        <taxon>Kingella</taxon>
    </lineage>
</organism>
<evidence type="ECO:0000256" key="1">
    <source>
        <dbReference type="SAM" id="Phobius"/>
    </source>
</evidence>
<keyword evidence="3" id="KW-1185">Reference proteome</keyword>
<dbReference type="Proteomes" id="UP000004088">
    <property type="component" value="Unassembled WGS sequence"/>
</dbReference>
<dbReference type="HOGENOM" id="CLU_1667057_0_0_4"/>
<sequence>MAGNAKSSLHTGKPKCRLLFKGNKMLKPMKLLKIILAAILLPAAALWLYAGYLKMSDPLPTGVLHQNFNALETVGDIPRHRFTVLDAKGFAVYSETHGDVRGLHRRDDRMVFLDKQNTVTAVSRKRVYRYGDTVLWSQTVYRSADDATAVALPWPLAQ</sequence>
<evidence type="ECO:0000313" key="3">
    <source>
        <dbReference type="Proteomes" id="UP000004088"/>
    </source>
</evidence>
<evidence type="ECO:0000313" key="2">
    <source>
        <dbReference type="EMBL" id="EGC16672.1"/>
    </source>
</evidence>
<reference evidence="2 3" key="1">
    <citation type="submission" date="2011-01" db="EMBL/GenBank/DDBJ databases">
        <authorList>
            <person name="Muzny D."/>
            <person name="Qin X."/>
            <person name="Deng J."/>
            <person name="Jiang H."/>
            <person name="Liu Y."/>
            <person name="Qu J."/>
            <person name="Song X.-Z."/>
            <person name="Zhang L."/>
            <person name="Thornton R."/>
            <person name="Coyle M."/>
            <person name="Francisco L."/>
            <person name="Jackson L."/>
            <person name="Javaid M."/>
            <person name="Korchina V."/>
            <person name="Kovar C."/>
            <person name="Mata R."/>
            <person name="Mathew T."/>
            <person name="Ngo R."/>
            <person name="Nguyen L."/>
            <person name="Nguyen N."/>
            <person name="Okwuonu G."/>
            <person name="Ongeri F."/>
            <person name="Pham C."/>
            <person name="Simmons D."/>
            <person name="Wilczek-Boney K."/>
            <person name="Hale W."/>
            <person name="Jakkamsetti A."/>
            <person name="Pham P."/>
            <person name="Ruth R."/>
            <person name="San Lucas F."/>
            <person name="Warren J."/>
            <person name="Zhang J."/>
            <person name="Zhao Z."/>
            <person name="Zhou C."/>
            <person name="Zhu D."/>
            <person name="Lee S."/>
            <person name="Bess C."/>
            <person name="Blankenburg K."/>
            <person name="Forbes L."/>
            <person name="Fu Q."/>
            <person name="Gubbala S."/>
            <person name="Hirani K."/>
            <person name="Jayaseelan J.C."/>
            <person name="Lara F."/>
            <person name="Munidasa M."/>
            <person name="Palculict T."/>
            <person name="Patil S."/>
            <person name="Pu L.-L."/>
            <person name="Saada N."/>
            <person name="Tang L."/>
            <person name="Weissenberger G."/>
            <person name="Zhu Y."/>
            <person name="Hemphill L."/>
            <person name="Shang Y."/>
            <person name="Youmans B."/>
            <person name="Ayvaz T."/>
            <person name="Ross M."/>
            <person name="Santibanez J."/>
            <person name="Aqrawi P."/>
            <person name="Gross S."/>
            <person name="Joshi V."/>
            <person name="Fowler G."/>
            <person name="Nazareth L."/>
            <person name="Reid J."/>
            <person name="Worley K."/>
            <person name="Petrosino J."/>
            <person name="Highlander S."/>
            <person name="Gibbs R."/>
        </authorList>
    </citation>
    <scope>NUCLEOTIDE SEQUENCE [LARGE SCALE GENOMIC DNA]</scope>
    <source>
        <strain evidence="2 3">ATCC 33394</strain>
    </source>
</reference>
<keyword evidence="1" id="KW-0812">Transmembrane</keyword>
<comment type="caution">
    <text evidence="2">The sequence shown here is derived from an EMBL/GenBank/DDBJ whole genome shotgun (WGS) entry which is preliminary data.</text>
</comment>
<gene>
    <name evidence="2" type="ORF">HMPREF9098_1869</name>
</gene>